<evidence type="ECO:0000313" key="1">
    <source>
        <dbReference type="EMBL" id="XCN71210.1"/>
    </source>
</evidence>
<proteinExistence type="predicted"/>
<name>A0AAU8LQ99_9BACT</name>
<dbReference type="EMBL" id="CP159373">
    <property type="protein sequence ID" value="XCN71210.1"/>
    <property type="molecule type" value="Genomic_DNA"/>
</dbReference>
<sequence>MSYGYDNSGNIATDITVYDLTDDQRLASVTKDGVTVGAYQYDGRGLRTVKTVNGEDKLFVYCKSGKLIAEADSDGNILKEYVYLDGDIFLPHPHLGSP</sequence>
<dbReference type="Gene3D" id="2.180.10.10">
    <property type="entry name" value="RHS repeat-associated core"/>
    <property type="match status" value="1"/>
</dbReference>
<dbReference type="AlphaFoldDB" id="A0AAU8LQ99"/>
<reference evidence="1" key="2">
    <citation type="submission" date="2024-06" db="EMBL/GenBank/DDBJ databases">
        <authorList>
            <person name="Plum-Jensen L.E."/>
            <person name="Schramm A."/>
            <person name="Marshall I.P.G."/>
        </authorList>
    </citation>
    <scope>NUCLEOTIDE SEQUENCE</scope>
    <source>
        <strain evidence="1">Rat1</strain>
    </source>
</reference>
<dbReference type="KEGG" id="eaj:Q3M24_12895"/>
<protein>
    <recommendedName>
        <fullName evidence="2">YD repeat-containing protein</fullName>
    </recommendedName>
</protein>
<gene>
    <name evidence="1" type="ORF">Q3M24_12895</name>
</gene>
<evidence type="ECO:0008006" key="2">
    <source>
        <dbReference type="Google" id="ProtNLM"/>
    </source>
</evidence>
<organism evidence="1">
    <name type="scientific">Candidatus Electrothrix aestuarii</name>
    <dbReference type="NCBI Taxonomy" id="3062594"/>
    <lineage>
        <taxon>Bacteria</taxon>
        <taxon>Pseudomonadati</taxon>
        <taxon>Thermodesulfobacteriota</taxon>
        <taxon>Desulfobulbia</taxon>
        <taxon>Desulfobulbales</taxon>
        <taxon>Desulfobulbaceae</taxon>
        <taxon>Candidatus Electrothrix</taxon>
    </lineage>
</organism>
<reference evidence="1" key="1">
    <citation type="journal article" date="2024" name="Syst. Appl. Microbiol.">
        <title>First single-strain enrichments of Electrothrix cable bacteria, description of E. aestuarii sp. nov. and E. rattekaaiensis sp. nov., and proposal of a cable bacteria taxonomy following the rules of the SeqCode.</title>
        <authorList>
            <person name="Plum-Jensen L.E."/>
            <person name="Schramm A."/>
            <person name="Marshall I.P.G."/>
        </authorList>
    </citation>
    <scope>NUCLEOTIDE SEQUENCE</scope>
    <source>
        <strain evidence="1">Rat1</strain>
    </source>
</reference>
<accession>A0AAU8LQ99</accession>